<sequence length="254" mass="28349">MKEEAQMYDIEITMIQGGKANNNLIKKHKALNIEFNIHDPIPIDHHGTEALVIMGAVGRTLIRRIYVDNGSSVNIIYEHCLKYLPSDAHNYVQPATSVVVGLAGQSIWPVGRVSLPFTLKDYMGSMHKTILTEFIAVPSTVHDLLKFPSDKGIMIVQTTRMGPPKCNHVVQPNIVEPIIEVGSASVNIEGVVINEKYEDQNIKIGIELPKGLQEDTLAWKPEDMVGIRRSLVKHRLNINPNHVPIIQKKCIMGK</sequence>
<keyword evidence="2" id="KW-1185">Reference proteome</keyword>
<gene>
    <name evidence="1" type="ORF">LSAT_V11C500263860</name>
</gene>
<dbReference type="PANTHER" id="PTHR33240:SF15">
    <property type="entry name" value="GAG-PRO-LIKE PROTEIN"/>
    <property type="match status" value="1"/>
</dbReference>
<name>A0A9R1XFD4_LACSA</name>
<accession>A0A9R1XFD4</accession>
<comment type="caution">
    <text evidence="1">The sequence shown here is derived from an EMBL/GenBank/DDBJ whole genome shotgun (WGS) entry which is preliminary data.</text>
</comment>
<dbReference type="Proteomes" id="UP000235145">
    <property type="component" value="Unassembled WGS sequence"/>
</dbReference>
<protein>
    <submittedName>
        <fullName evidence="1">Uncharacterized protein</fullName>
    </submittedName>
</protein>
<organism evidence="1 2">
    <name type="scientific">Lactuca sativa</name>
    <name type="common">Garden lettuce</name>
    <dbReference type="NCBI Taxonomy" id="4236"/>
    <lineage>
        <taxon>Eukaryota</taxon>
        <taxon>Viridiplantae</taxon>
        <taxon>Streptophyta</taxon>
        <taxon>Embryophyta</taxon>
        <taxon>Tracheophyta</taxon>
        <taxon>Spermatophyta</taxon>
        <taxon>Magnoliopsida</taxon>
        <taxon>eudicotyledons</taxon>
        <taxon>Gunneridae</taxon>
        <taxon>Pentapetalae</taxon>
        <taxon>asterids</taxon>
        <taxon>campanulids</taxon>
        <taxon>Asterales</taxon>
        <taxon>Asteraceae</taxon>
        <taxon>Cichorioideae</taxon>
        <taxon>Cichorieae</taxon>
        <taxon>Lactucinae</taxon>
        <taxon>Lactuca</taxon>
    </lineage>
</organism>
<evidence type="ECO:0000313" key="1">
    <source>
        <dbReference type="EMBL" id="KAJ0208114.1"/>
    </source>
</evidence>
<evidence type="ECO:0000313" key="2">
    <source>
        <dbReference type="Proteomes" id="UP000235145"/>
    </source>
</evidence>
<proteinExistence type="predicted"/>
<dbReference type="EMBL" id="NBSK02000005">
    <property type="protein sequence ID" value="KAJ0208114.1"/>
    <property type="molecule type" value="Genomic_DNA"/>
</dbReference>
<dbReference type="PANTHER" id="PTHR33240">
    <property type="entry name" value="OS08G0508500 PROTEIN"/>
    <property type="match status" value="1"/>
</dbReference>
<dbReference type="AlphaFoldDB" id="A0A9R1XFD4"/>
<reference evidence="1 2" key="1">
    <citation type="journal article" date="2017" name="Nat. Commun.">
        <title>Genome assembly with in vitro proximity ligation data and whole-genome triplication in lettuce.</title>
        <authorList>
            <person name="Reyes-Chin-Wo S."/>
            <person name="Wang Z."/>
            <person name="Yang X."/>
            <person name="Kozik A."/>
            <person name="Arikit S."/>
            <person name="Song C."/>
            <person name="Xia L."/>
            <person name="Froenicke L."/>
            <person name="Lavelle D.O."/>
            <person name="Truco M.J."/>
            <person name="Xia R."/>
            <person name="Zhu S."/>
            <person name="Xu C."/>
            <person name="Xu H."/>
            <person name="Xu X."/>
            <person name="Cox K."/>
            <person name="Korf I."/>
            <person name="Meyers B.C."/>
            <person name="Michelmore R.W."/>
        </authorList>
    </citation>
    <scope>NUCLEOTIDE SEQUENCE [LARGE SCALE GENOMIC DNA]</scope>
    <source>
        <strain evidence="2">cv. Salinas</strain>
        <tissue evidence="1">Seedlings</tissue>
    </source>
</reference>